<keyword evidence="1" id="KW-0472">Membrane</keyword>
<evidence type="ECO:0000313" key="2">
    <source>
        <dbReference type="EMBL" id="KKX99858.1"/>
    </source>
</evidence>
<feature type="transmembrane region" description="Helical" evidence="1">
    <location>
        <begin position="76"/>
        <end position="94"/>
    </location>
</feature>
<dbReference type="PATRIC" id="fig|1629550.3.peg.3020"/>
<gene>
    <name evidence="2" type="ORF">VN21_17440</name>
</gene>
<keyword evidence="1" id="KW-0812">Transmembrane</keyword>
<proteinExistence type="predicted"/>
<evidence type="ECO:0000313" key="3">
    <source>
        <dbReference type="Proteomes" id="UP000034407"/>
    </source>
</evidence>
<accession>A0A0M3DEF4</accession>
<dbReference type="RefSeq" id="WP_046824391.1">
    <property type="nucleotide sequence ID" value="NZ_LBBT01000360.1"/>
</dbReference>
<protein>
    <submittedName>
        <fullName evidence="2">Uncharacterized protein</fullName>
    </submittedName>
</protein>
<dbReference type="AlphaFoldDB" id="A0A0M3DEF4"/>
<name>A0A0M3DEF4_9FIRM</name>
<dbReference type="Proteomes" id="UP000034407">
    <property type="component" value="Unassembled WGS sequence"/>
</dbReference>
<evidence type="ECO:0000256" key="1">
    <source>
        <dbReference type="SAM" id="Phobius"/>
    </source>
</evidence>
<reference evidence="2 3" key="1">
    <citation type="submission" date="2015-04" db="EMBL/GenBank/DDBJ databases">
        <title>Microcin producing Clostridium sp. JC272T.</title>
        <authorList>
            <person name="Jyothsna T."/>
            <person name="Sasikala C."/>
            <person name="Ramana C."/>
        </authorList>
    </citation>
    <scope>NUCLEOTIDE SEQUENCE [LARGE SCALE GENOMIC DNA]</scope>
    <source>
        <strain evidence="2 3">JC272</strain>
    </source>
</reference>
<sequence length="116" mass="12687">MLLFSPKTLEDAKTLIESILTKSPNGKLSRTQEAVDNFNTMCDVIGGFFKGCSEVVKFIGKSIKDPSFLIDKLQGIAPDIVLIILAILIVLRFLGFKDTTKYIVLVLVIAAIIATL</sequence>
<dbReference type="EMBL" id="LBBT01000360">
    <property type="protein sequence ID" value="KKX99858.1"/>
    <property type="molecule type" value="Genomic_DNA"/>
</dbReference>
<organism evidence="2 3">
    <name type="scientific">Paraclostridium benzoelyticum</name>
    <dbReference type="NCBI Taxonomy" id="1629550"/>
    <lineage>
        <taxon>Bacteria</taxon>
        <taxon>Bacillati</taxon>
        <taxon>Bacillota</taxon>
        <taxon>Clostridia</taxon>
        <taxon>Peptostreptococcales</taxon>
        <taxon>Peptostreptococcaceae</taxon>
        <taxon>Paraclostridium</taxon>
    </lineage>
</organism>
<keyword evidence="1" id="KW-1133">Transmembrane helix</keyword>
<comment type="caution">
    <text evidence="2">The sequence shown here is derived from an EMBL/GenBank/DDBJ whole genome shotgun (WGS) entry which is preliminary data.</text>
</comment>
<keyword evidence="3" id="KW-1185">Reference proteome</keyword>